<gene>
    <name evidence="1" type="ORF">SAMN05192558_104322</name>
</gene>
<evidence type="ECO:0000313" key="2">
    <source>
        <dbReference type="Proteomes" id="UP000199651"/>
    </source>
</evidence>
<dbReference type="OrthoDB" id="9789777at2"/>
<protein>
    <submittedName>
        <fullName evidence="1">Uncharacterized protein</fullName>
    </submittedName>
</protein>
<evidence type="ECO:0000313" key="1">
    <source>
        <dbReference type="EMBL" id="SDO72797.1"/>
    </source>
</evidence>
<accession>A0A1H0LXD7</accession>
<proteinExistence type="predicted"/>
<dbReference type="RefSeq" id="WP_091373779.1">
    <property type="nucleotide sequence ID" value="NZ_FNDV01000005.1"/>
</dbReference>
<dbReference type="EMBL" id="FNJB01000004">
    <property type="protein sequence ID" value="SDO72797.1"/>
    <property type="molecule type" value="Genomic_DNA"/>
</dbReference>
<sequence>MAIWTAGEILIVGSLPTIVAALAPPGLQGAHAGISGMSWAAGAIAAPTVGMALLPLGPNVLWGGVGLIGADYASLIVEILADNADPVAGALHGDLDMPFATFVGQLATAYADR</sequence>
<dbReference type="STRING" id="504798.SAMN05421871_105138"/>
<name>A0A1H0LXD7_9PSEU</name>
<organism evidence="1 2">
    <name type="scientific">Actinokineospora alba</name>
    <dbReference type="NCBI Taxonomy" id="504798"/>
    <lineage>
        <taxon>Bacteria</taxon>
        <taxon>Bacillati</taxon>
        <taxon>Actinomycetota</taxon>
        <taxon>Actinomycetes</taxon>
        <taxon>Pseudonocardiales</taxon>
        <taxon>Pseudonocardiaceae</taxon>
        <taxon>Actinokineospora</taxon>
    </lineage>
</organism>
<reference evidence="2" key="1">
    <citation type="submission" date="2016-10" db="EMBL/GenBank/DDBJ databases">
        <authorList>
            <person name="Varghese N."/>
            <person name="Submissions S."/>
        </authorList>
    </citation>
    <scope>NUCLEOTIDE SEQUENCE [LARGE SCALE GENOMIC DNA]</scope>
    <source>
        <strain evidence="2">IBRC-M 10655</strain>
    </source>
</reference>
<dbReference type="Proteomes" id="UP000199651">
    <property type="component" value="Unassembled WGS sequence"/>
</dbReference>
<keyword evidence="2" id="KW-1185">Reference proteome</keyword>
<dbReference type="AlphaFoldDB" id="A0A1H0LXD7"/>